<evidence type="ECO:0000256" key="5">
    <source>
        <dbReference type="ARBA" id="ARBA00022771"/>
    </source>
</evidence>
<dbReference type="EMBL" id="JNBS01000226">
    <property type="protein sequence ID" value="OQS07590.1"/>
    <property type="molecule type" value="Genomic_DNA"/>
</dbReference>
<evidence type="ECO:0000259" key="10">
    <source>
        <dbReference type="PROSITE" id="PS51186"/>
    </source>
</evidence>
<evidence type="ECO:0000256" key="3">
    <source>
        <dbReference type="ARBA" id="ARBA00022679"/>
    </source>
</evidence>
<protein>
    <submittedName>
        <fullName evidence="11">N-acetyltransferase</fullName>
    </submittedName>
</protein>
<dbReference type="CDD" id="cd04301">
    <property type="entry name" value="NAT_SF"/>
    <property type="match status" value="1"/>
</dbReference>
<dbReference type="STRING" id="74557.A0A1W0AC37"/>
<keyword evidence="8" id="KW-0131">Cell cycle</keyword>
<dbReference type="InterPro" id="IPR028009">
    <property type="entry name" value="ESCO_Acetyltransf_dom"/>
</dbReference>
<name>A0A1W0AC37_9STRA</name>
<dbReference type="GO" id="GO:0000785">
    <property type="term" value="C:chromatin"/>
    <property type="evidence" value="ECO:0007669"/>
    <property type="project" value="TreeGrafter"/>
</dbReference>
<dbReference type="Gene3D" id="3.40.630.30">
    <property type="match status" value="1"/>
</dbReference>
<dbReference type="PANTHER" id="PTHR45884">
    <property type="entry name" value="N-ACETYLTRANSFERASE ECO"/>
    <property type="match status" value="1"/>
</dbReference>
<accession>A0A1W0AC37</accession>
<keyword evidence="12" id="KW-1185">Reference proteome</keyword>
<dbReference type="OrthoDB" id="428854at2759"/>
<evidence type="ECO:0000256" key="9">
    <source>
        <dbReference type="ARBA" id="ARBA00023315"/>
    </source>
</evidence>
<dbReference type="InterPro" id="IPR000182">
    <property type="entry name" value="GNAT_dom"/>
</dbReference>
<organism evidence="11 12">
    <name type="scientific">Thraustotheca clavata</name>
    <dbReference type="NCBI Taxonomy" id="74557"/>
    <lineage>
        <taxon>Eukaryota</taxon>
        <taxon>Sar</taxon>
        <taxon>Stramenopiles</taxon>
        <taxon>Oomycota</taxon>
        <taxon>Saprolegniomycetes</taxon>
        <taxon>Saprolegniales</taxon>
        <taxon>Achlyaceae</taxon>
        <taxon>Thraustotheca</taxon>
    </lineage>
</organism>
<keyword evidence="7" id="KW-0539">Nucleus</keyword>
<proteinExistence type="inferred from homology"/>
<keyword evidence="5" id="KW-0863">Zinc-finger</keyword>
<gene>
    <name evidence="11" type="ORF">THRCLA_20110</name>
</gene>
<evidence type="ECO:0000256" key="2">
    <source>
        <dbReference type="ARBA" id="ARBA00005816"/>
    </source>
</evidence>
<comment type="subcellular location">
    <subcellularLocation>
        <location evidence="1">Nucleus</location>
    </subcellularLocation>
</comment>
<feature type="domain" description="N-acetyltransferase" evidence="10">
    <location>
        <begin position="103"/>
        <end position="249"/>
    </location>
</feature>
<dbReference type="GO" id="GO:0008270">
    <property type="term" value="F:zinc ion binding"/>
    <property type="evidence" value="ECO:0007669"/>
    <property type="project" value="UniProtKB-KW"/>
</dbReference>
<dbReference type="Pfam" id="PF13878">
    <property type="entry name" value="zf-C2H2_3"/>
    <property type="match status" value="1"/>
</dbReference>
<evidence type="ECO:0000256" key="6">
    <source>
        <dbReference type="ARBA" id="ARBA00022833"/>
    </source>
</evidence>
<evidence type="ECO:0000313" key="12">
    <source>
        <dbReference type="Proteomes" id="UP000243217"/>
    </source>
</evidence>
<evidence type="ECO:0000256" key="1">
    <source>
        <dbReference type="ARBA" id="ARBA00004123"/>
    </source>
</evidence>
<evidence type="ECO:0000256" key="4">
    <source>
        <dbReference type="ARBA" id="ARBA00022723"/>
    </source>
</evidence>
<evidence type="ECO:0000256" key="8">
    <source>
        <dbReference type="ARBA" id="ARBA00023306"/>
    </source>
</evidence>
<comment type="caution">
    <text evidence="11">The sequence shown here is derived from an EMBL/GenBank/DDBJ whole genome shotgun (WGS) entry which is preliminary data.</text>
</comment>
<dbReference type="Proteomes" id="UP000243217">
    <property type="component" value="Unassembled WGS sequence"/>
</dbReference>
<dbReference type="InterPro" id="IPR016181">
    <property type="entry name" value="Acyl_CoA_acyltransferase"/>
</dbReference>
<keyword evidence="4" id="KW-0479">Metal-binding</keyword>
<evidence type="ECO:0000313" key="11">
    <source>
        <dbReference type="EMBL" id="OQS07590.1"/>
    </source>
</evidence>
<sequence length="249" mass="28129">MASGTNAFDVLMRRKSTSGAKRKACGGGKRELKKQKQKQLFLDLGQTDLGQRTCKKCGFLYINGVEADDKEHTRFCKGNKANVHISGWNDERVHMKKGSSRILEVRGNDAASHVKKLLQIKRMIEDALGFIEEEEFLERNHYIYLENDIVVGCACVESVNTAYPFSYDNEIVAIDKSKPMDVHVGISHIWVHSNSRRKGIAKLLLNIVRQKFMYGMTISLAHCAFSQPTKDGVLFGQNYCAPHPMLVYT</sequence>
<reference evidence="11 12" key="1">
    <citation type="journal article" date="2014" name="Genome Biol. Evol.">
        <title>The secreted proteins of Achlya hypogyna and Thraustotheca clavata identify the ancestral oomycete secretome and reveal gene acquisitions by horizontal gene transfer.</title>
        <authorList>
            <person name="Misner I."/>
            <person name="Blouin N."/>
            <person name="Leonard G."/>
            <person name="Richards T.A."/>
            <person name="Lane C.E."/>
        </authorList>
    </citation>
    <scope>NUCLEOTIDE SEQUENCE [LARGE SCALE GENOMIC DNA]</scope>
    <source>
        <strain evidence="11 12">ATCC 34112</strain>
    </source>
</reference>
<dbReference type="Pfam" id="PF13880">
    <property type="entry name" value="Acetyltransf_13"/>
    <property type="match status" value="1"/>
</dbReference>
<evidence type="ECO:0000256" key="7">
    <source>
        <dbReference type="ARBA" id="ARBA00023242"/>
    </source>
</evidence>
<keyword evidence="6" id="KW-0862">Zinc</keyword>
<dbReference type="GO" id="GO:0007064">
    <property type="term" value="P:mitotic sister chromatid cohesion"/>
    <property type="evidence" value="ECO:0007669"/>
    <property type="project" value="TreeGrafter"/>
</dbReference>
<dbReference type="GO" id="GO:0005634">
    <property type="term" value="C:nucleus"/>
    <property type="evidence" value="ECO:0007669"/>
    <property type="project" value="UniProtKB-SubCell"/>
</dbReference>
<dbReference type="SUPFAM" id="SSF55729">
    <property type="entry name" value="Acyl-CoA N-acyltransferases (Nat)"/>
    <property type="match status" value="1"/>
</dbReference>
<keyword evidence="9" id="KW-0012">Acyltransferase</keyword>
<dbReference type="PROSITE" id="PS51186">
    <property type="entry name" value="GNAT"/>
    <property type="match status" value="1"/>
</dbReference>
<comment type="similarity">
    <text evidence="2">Belongs to the acetyltransferase family. ECO subfamily.</text>
</comment>
<dbReference type="AlphaFoldDB" id="A0A1W0AC37"/>
<dbReference type="InterPro" id="IPR028005">
    <property type="entry name" value="AcTrfase_ESCO_Znf_dom"/>
</dbReference>
<dbReference type="GO" id="GO:0061733">
    <property type="term" value="F:protein-lysine-acetyltransferase activity"/>
    <property type="evidence" value="ECO:0007669"/>
    <property type="project" value="TreeGrafter"/>
</dbReference>
<keyword evidence="3 11" id="KW-0808">Transferase</keyword>
<dbReference type="PANTHER" id="PTHR45884:SF2">
    <property type="entry name" value="N-ACETYLTRANSFERASE ECO"/>
    <property type="match status" value="1"/>
</dbReference>